<keyword evidence="3" id="KW-1185">Reference proteome</keyword>
<evidence type="ECO:0000313" key="3">
    <source>
        <dbReference type="Proteomes" id="UP000595437"/>
    </source>
</evidence>
<name>A0A7T8HJ50_CALRO</name>
<feature type="region of interest" description="Disordered" evidence="1">
    <location>
        <begin position="1"/>
        <end position="56"/>
    </location>
</feature>
<gene>
    <name evidence="2" type="ORF">FKW44_011399</name>
</gene>
<sequence>NGDSDVTLESSSPPPPTASIPRDSGVFNEPDSDESWSISSSSYSTTPFKRIPQGDDDLSLGIASLELNPNGRNSSVKSTLTTSRTLNFHLMSTNGENNSCAFTTHNDTQLSQHR</sequence>
<evidence type="ECO:0000313" key="2">
    <source>
        <dbReference type="EMBL" id="QQP50400.1"/>
    </source>
</evidence>
<dbReference type="EMBL" id="CP045896">
    <property type="protein sequence ID" value="QQP50400.1"/>
    <property type="molecule type" value="Genomic_DNA"/>
</dbReference>
<reference evidence="3" key="1">
    <citation type="submission" date="2021-01" db="EMBL/GenBank/DDBJ databases">
        <title>Caligus Genome Assembly.</title>
        <authorList>
            <person name="Gallardo-Escarate C."/>
        </authorList>
    </citation>
    <scope>NUCLEOTIDE SEQUENCE [LARGE SCALE GENOMIC DNA]</scope>
</reference>
<feature type="non-terminal residue" evidence="2">
    <location>
        <position position="1"/>
    </location>
</feature>
<evidence type="ECO:0000256" key="1">
    <source>
        <dbReference type="SAM" id="MobiDB-lite"/>
    </source>
</evidence>
<feature type="region of interest" description="Disordered" evidence="1">
    <location>
        <begin position="95"/>
        <end position="114"/>
    </location>
</feature>
<proteinExistence type="predicted"/>
<dbReference type="AlphaFoldDB" id="A0A7T8HJ50"/>
<accession>A0A7T8HJ50</accession>
<organism evidence="2 3">
    <name type="scientific">Caligus rogercresseyi</name>
    <name type="common">Sea louse</name>
    <dbReference type="NCBI Taxonomy" id="217165"/>
    <lineage>
        <taxon>Eukaryota</taxon>
        <taxon>Metazoa</taxon>
        <taxon>Ecdysozoa</taxon>
        <taxon>Arthropoda</taxon>
        <taxon>Crustacea</taxon>
        <taxon>Multicrustacea</taxon>
        <taxon>Hexanauplia</taxon>
        <taxon>Copepoda</taxon>
        <taxon>Siphonostomatoida</taxon>
        <taxon>Caligidae</taxon>
        <taxon>Caligus</taxon>
    </lineage>
</organism>
<protein>
    <submittedName>
        <fullName evidence="2">Uncharacterized protein</fullName>
    </submittedName>
</protein>
<feature type="compositionally biased region" description="Low complexity" evidence="1">
    <location>
        <begin position="35"/>
        <end position="44"/>
    </location>
</feature>
<dbReference type="Proteomes" id="UP000595437">
    <property type="component" value="Chromosome 7"/>
</dbReference>